<dbReference type="PROSITE" id="PS50110">
    <property type="entry name" value="RESPONSE_REGULATORY"/>
    <property type="match status" value="2"/>
</dbReference>
<keyword evidence="1 2" id="KW-0597">Phosphoprotein</keyword>
<feature type="domain" description="Response regulatory" evidence="3">
    <location>
        <begin position="10"/>
        <end position="127"/>
    </location>
</feature>
<dbReference type="InterPro" id="IPR050595">
    <property type="entry name" value="Bact_response_regulator"/>
</dbReference>
<evidence type="ECO:0000259" key="3">
    <source>
        <dbReference type="PROSITE" id="PS50110"/>
    </source>
</evidence>
<name>A0A4P9URJ3_METBY</name>
<organism evidence="4 5">
    <name type="scientific">Methylotuvimicrobium buryatense</name>
    <name type="common">Methylomicrobium buryatense</name>
    <dbReference type="NCBI Taxonomy" id="95641"/>
    <lineage>
        <taxon>Bacteria</taxon>
        <taxon>Pseudomonadati</taxon>
        <taxon>Pseudomonadota</taxon>
        <taxon>Gammaproteobacteria</taxon>
        <taxon>Methylococcales</taxon>
        <taxon>Methylococcaceae</taxon>
        <taxon>Methylotuvimicrobium</taxon>
    </lineage>
</organism>
<evidence type="ECO:0000256" key="1">
    <source>
        <dbReference type="ARBA" id="ARBA00022553"/>
    </source>
</evidence>
<dbReference type="SUPFAM" id="SSF52172">
    <property type="entry name" value="CheY-like"/>
    <property type="match status" value="2"/>
</dbReference>
<dbReference type="Proteomes" id="UP000305881">
    <property type="component" value="Chromosome"/>
</dbReference>
<dbReference type="PANTHER" id="PTHR44591">
    <property type="entry name" value="STRESS RESPONSE REGULATOR PROTEIN 1"/>
    <property type="match status" value="1"/>
</dbReference>
<dbReference type="PANTHER" id="PTHR44591:SF3">
    <property type="entry name" value="RESPONSE REGULATORY DOMAIN-CONTAINING PROTEIN"/>
    <property type="match status" value="1"/>
</dbReference>
<evidence type="ECO:0000313" key="5">
    <source>
        <dbReference type="Proteomes" id="UP000305881"/>
    </source>
</evidence>
<dbReference type="Pfam" id="PF00072">
    <property type="entry name" value="Response_reg"/>
    <property type="match status" value="2"/>
</dbReference>
<proteinExistence type="predicted"/>
<dbReference type="OrthoDB" id="9800897at2"/>
<accession>A0A4P9URJ3</accession>
<dbReference type="GO" id="GO:0000160">
    <property type="term" value="P:phosphorelay signal transduction system"/>
    <property type="evidence" value="ECO:0007669"/>
    <property type="project" value="InterPro"/>
</dbReference>
<comment type="caution">
    <text evidence="2">Lacks conserved residue(s) required for the propagation of feature annotation.</text>
</comment>
<dbReference type="AlphaFoldDB" id="A0A4P9URJ3"/>
<dbReference type="SMART" id="SM00448">
    <property type="entry name" value="REC"/>
    <property type="match status" value="2"/>
</dbReference>
<dbReference type="Gene3D" id="3.40.50.2300">
    <property type="match status" value="2"/>
</dbReference>
<dbReference type="InterPro" id="IPR001789">
    <property type="entry name" value="Sig_transdc_resp-reg_receiver"/>
</dbReference>
<dbReference type="EMBL" id="CP035467">
    <property type="protein sequence ID" value="QCW83110.1"/>
    <property type="molecule type" value="Genomic_DNA"/>
</dbReference>
<gene>
    <name evidence="4" type="ORF">EQU24_13350</name>
</gene>
<reference evidence="5" key="1">
    <citation type="journal article" date="2019" name="J. Bacteriol.">
        <title>A Mutagenic Screen Identifies a TonB-Dependent Receptor Required for the Lanthanide Metal Switch in the Type I Methanotroph 'Methylotuvimicrobium buryatense' 5GB1C.</title>
        <authorList>
            <person name="Groom J.D."/>
            <person name="Ford S.M."/>
            <person name="Pesesky M.W."/>
            <person name="Lidstrom M.E."/>
        </authorList>
    </citation>
    <scope>NUCLEOTIDE SEQUENCE [LARGE SCALE GENOMIC DNA]</scope>
    <source>
        <strain evidence="5">5GB1C</strain>
    </source>
</reference>
<keyword evidence="5" id="KW-1185">Reference proteome</keyword>
<dbReference type="InterPro" id="IPR011006">
    <property type="entry name" value="CheY-like_superfamily"/>
</dbReference>
<dbReference type="RefSeq" id="WP_017839026.1">
    <property type="nucleotide sequence ID" value="NZ_CP035467.1"/>
</dbReference>
<dbReference type="STRING" id="675511.GCA_000341735_00377"/>
<sequence>MYKLTISDLSIVLIEPSVPQLKLIVKHLQEEGVKYINGVSSGEEALEAISNYQPDLLISSMYLPDTTATELFTRIKESDDFQDMQCMLISSETSRAALEPIRQAGVVAILPKPFDHADLKRALRASVEFVDPEELELDSYDIETVRVLLVDDSAPARKHITKVLNNMGIQCVTLANDGTDALAIFAESPDAFDLIVTDYNMPEMDGQELIEAIRANRENSSIPILMVTSESNQATLNKIQQAGVSAICDKPFEPKNIKELVYRLLEEI</sequence>
<protein>
    <submittedName>
        <fullName evidence="4">Response regulator</fullName>
    </submittedName>
</protein>
<feature type="domain" description="Response regulatory" evidence="3">
    <location>
        <begin position="146"/>
        <end position="265"/>
    </location>
</feature>
<dbReference type="KEGG" id="mbur:EQU24_13350"/>
<evidence type="ECO:0000256" key="2">
    <source>
        <dbReference type="PROSITE-ProRule" id="PRU00169"/>
    </source>
</evidence>
<feature type="modified residue" description="4-aspartylphosphate" evidence="2">
    <location>
        <position position="198"/>
    </location>
</feature>
<evidence type="ECO:0000313" key="4">
    <source>
        <dbReference type="EMBL" id="QCW83110.1"/>
    </source>
</evidence>